<dbReference type="Gene3D" id="3.40.50.12370">
    <property type="match status" value="1"/>
</dbReference>
<name>A0A318TQX2_9BRAD</name>
<sequence>MTYRTVMVSLAVDQDNTRLLEVAAQVAKHFAADVIGVAAADDSPPLYYASGAQAEKLEALSSDALQSKVDALQHEFRSALQGHGAALHWRAAQDVPARFMAAQARAVDLVVSGGGGTMSDPFTVPDPADLVMQLGRPLLVVPANTGTIDLGHVLIAWKDNPEARRAVVAALPLLKQAAQVLVVGIVEDDVSRDQAQAGVADVVAWLGRHEVAATGLVPDEAGNVALQLDRLATASEAGVIVAGAYGHSRFREWILGGVTQYLVTQTGRCALLSH</sequence>
<evidence type="ECO:0000256" key="1">
    <source>
        <dbReference type="ARBA" id="ARBA00008791"/>
    </source>
</evidence>
<dbReference type="EMBL" id="QJTI01000015">
    <property type="protein sequence ID" value="PYF02029.1"/>
    <property type="molecule type" value="Genomic_DNA"/>
</dbReference>
<dbReference type="AlphaFoldDB" id="A0A318TQX2"/>
<dbReference type="PANTHER" id="PTHR46268">
    <property type="entry name" value="STRESS RESPONSE PROTEIN NHAX"/>
    <property type="match status" value="1"/>
</dbReference>
<proteinExistence type="inferred from homology"/>
<evidence type="ECO:0000313" key="2">
    <source>
        <dbReference type="EMBL" id="PYF02029.1"/>
    </source>
</evidence>
<evidence type="ECO:0008006" key="4">
    <source>
        <dbReference type="Google" id="ProtNLM"/>
    </source>
</evidence>
<protein>
    <recommendedName>
        <fullName evidence="4">Nucleotide-binding universal stress UspA family protein</fullName>
    </recommendedName>
</protein>
<comment type="caution">
    <text evidence="2">The sequence shown here is derived from an EMBL/GenBank/DDBJ whole genome shotgun (WGS) entry which is preliminary data.</text>
</comment>
<gene>
    <name evidence="2" type="ORF">BJ122_11559</name>
</gene>
<organism evidence="2 3">
    <name type="scientific">Rhodopseudomonas faecalis</name>
    <dbReference type="NCBI Taxonomy" id="99655"/>
    <lineage>
        <taxon>Bacteria</taxon>
        <taxon>Pseudomonadati</taxon>
        <taxon>Pseudomonadota</taxon>
        <taxon>Alphaproteobacteria</taxon>
        <taxon>Hyphomicrobiales</taxon>
        <taxon>Nitrobacteraceae</taxon>
        <taxon>Rhodopseudomonas</taxon>
    </lineage>
</organism>
<evidence type="ECO:0000313" key="3">
    <source>
        <dbReference type="Proteomes" id="UP000248148"/>
    </source>
</evidence>
<dbReference type="SUPFAM" id="SSF52402">
    <property type="entry name" value="Adenine nucleotide alpha hydrolases-like"/>
    <property type="match status" value="2"/>
</dbReference>
<dbReference type="OrthoDB" id="9804721at2"/>
<dbReference type="PANTHER" id="PTHR46268:SF15">
    <property type="entry name" value="UNIVERSAL STRESS PROTEIN HP_0031"/>
    <property type="match status" value="1"/>
</dbReference>
<comment type="similarity">
    <text evidence="1">Belongs to the universal stress protein A family.</text>
</comment>
<reference evidence="2 3" key="1">
    <citation type="submission" date="2018-06" db="EMBL/GenBank/DDBJ databases">
        <title>Genomic Encyclopedia of Archaeal and Bacterial Type Strains, Phase II (KMG-II): from individual species to whole genera.</title>
        <authorList>
            <person name="Goeker M."/>
        </authorList>
    </citation>
    <scope>NUCLEOTIDE SEQUENCE [LARGE SCALE GENOMIC DNA]</scope>
    <source>
        <strain evidence="2 3">JCM 11668</strain>
    </source>
</reference>
<keyword evidence="3" id="KW-1185">Reference proteome</keyword>
<dbReference type="RefSeq" id="WP_110781374.1">
    <property type="nucleotide sequence ID" value="NZ_QJTI01000015.1"/>
</dbReference>
<dbReference type="Proteomes" id="UP000248148">
    <property type="component" value="Unassembled WGS sequence"/>
</dbReference>
<dbReference type="CDD" id="cd00293">
    <property type="entry name" value="USP-like"/>
    <property type="match status" value="1"/>
</dbReference>
<accession>A0A318TQX2</accession>